<name>A0ABR7I7H1_9FIRM</name>
<dbReference type="PANTHER" id="PTHR34070">
    <property type="entry name" value="ARMADILLO-TYPE FOLD"/>
    <property type="match status" value="1"/>
</dbReference>
<dbReference type="EMBL" id="JACOQH010000001">
    <property type="protein sequence ID" value="MBC5752859.1"/>
    <property type="molecule type" value="Genomic_DNA"/>
</dbReference>
<dbReference type="Proteomes" id="UP000621540">
    <property type="component" value="Unassembled WGS sequence"/>
</dbReference>
<organism evidence="1 2">
    <name type="scientific">Roseburia yibonii</name>
    <dbReference type="NCBI Taxonomy" id="2763063"/>
    <lineage>
        <taxon>Bacteria</taxon>
        <taxon>Bacillati</taxon>
        <taxon>Bacillota</taxon>
        <taxon>Clostridia</taxon>
        <taxon>Lachnospirales</taxon>
        <taxon>Lachnospiraceae</taxon>
        <taxon>Roseburia</taxon>
    </lineage>
</organism>
<dbReference type="Gene3D" id="1.25.10.90">
    <property type="match status" value="1"/>
</dbReference>
<dbReference type="SUPFAM" id="SSF48371">
    <property type="entry name" value="ARM repeat"/>
    <property type="match status" value="1"/>
</dbReference>
<protein>
    <submittedName>
        <fullName evidence="1">DNA alkylation repair protein</fullName>
    </submittedName>
</protein>
<keyword evidence="2" id="KW-1185">Reference proteome</keyword>
<proteinExistence type="predicted"/>
<sequence>MAQEINENIHSWLLAQAEEDYRAFTMKLLPGTEHILGVRLPVLRKLAKKLARGEWQEYLTGAADDSMEEIMLQGMTLGYVKASFEEKKPYLDVFVGKIDNWSVCDSTCSGMKPQSGEDVEAFFAYAVCLAKDRREFVARFGIVMLLDHFITDTYIDEVLQVLDEVSHDGYYVKMAVAWAISICYVKFEEKTMVLLRENTLDDFTYNKSLQKITESYRVTKEDKARIRSMKRVTKK</sequence>
<gene>
    <name evidence="1" type="ORF">H8Z76_02265</name>
</gene>
<evidence type="ECO:0000313" key="2">
    <source>
        <dbReference type="Proteomes" id="UP000621540"/>
    </source>
</evidence>
<dbReference type="Pfam" id="PF08713">
    <property type="entry name" value="DNA_alkylation"/>
    <property type="match status" value="1"/>
</dbReference>
<evidence type="ECO:0000313" key="1">
    <source>
        <dbReference type="EMBL" id="MBC5752859.1"/>
    </source>
</evidence>
<dbReference type="PANTHER" id="PTHR34070:SF1">
    <property type="entry name" value="DNA ALKYLATION REPAIR PROTEIN"/>
    <property type="match status" value="1"/>
</dbReference>
<dbReference type="InterPro" id="IPR014825">
    <property type="entry name" value="DNA_alkylation"/>
</dbReference>
<accession>A0ABR7I7H1</accession>
<reference evidence="1 2" key="1">
    <citation type="submission" date="2020-08" db="EMBL/GenBank/DDBJ databases">
        <title>Genome public.</title>
        <authorList>
            <person name="Liu C."/>
            <person name="Sun Q."/>
        </authorList>
    </citation>
    <scope>NUCLEOTIDE SEQUENCE [LARGE SCALE GENOMIC DNA]</scope>
    <source>
        <strain evidence="1 2">BX0805</strain>
    </source>
</reference>
<dbReference type="InterPro" id="IPR016024">
    <property type="entry name" value="ARM-type_fold"/>
</dbReference>
<comment type="caution">
    <text evidence="1">The sequence shown here is derived from an EMBL/GenBank/DDBJ whole genome shotgun (WGS) entry which is preliminary data.</text>
</comment>
<dbReference type="CDD" id="cd06561">
    <property type="entry name" value="AlkD_like"/>
    <property type="match status" value="1"/>
</dbReference>
<dbReference type="RefSeq" id="WP_186981532.1">
    <property type="nucleotide sequence ID" value="NZ_JACOQH010000001.1"/>
</dbReference>